<evidence type="ECO:0000313" key="2">
    <source>
        <dbReference type="EMBL" id="KAG0146049.1"/>
    </source>
</evidence>
<sequence length="113" mass="12391">MASNHSHDSLKTVNGLNDISARQRLRPAPLKPPSVGGSQRRWKLQLEKVHMWTCAVVVGQFFVLAIGLVFFGLDNFTHTPMSQELARRGRSSPRAMSYVVTAVSTAVSALSTL</sequence>
<reference evidence="2" key="1">
    <citation type="submission" date="2013-11" db="EMBL/GenBank/DDBJ databases">
        <title>Genome sequence of the fusiform rust pathogen reveals effectors for host alternation and coevolution with pine.</title>
        <authorList>
            <consortium name="DOE Joint Genome Institute"/>
            <person name="Smith K."/>
            <person name="Pendleton A."/>
            <person name="Kubisiak T."/>
            <person name="Anderson C."/>
            <person name="Salamov A."/>
            <person name="Aerts A."/>
            <person name="Riley R."/>
            <person name="Clum A."/>
            <person name="Lindquist E."/>
            <person name="Ence D."/>
            <person name="Campbell M."/>
            <person name="Kronenberg Z."/>
            <person name="Feau N."/>
            <person name="Dhillon B."/>
            <person name="Hamelin R."/>
            <person name="Burleigh J."/>
            <person name="Smith J."/>
            <person name="Yandell M."/>
            <person name="Nelson C."/>
            <person name="Grigoriev I."/>
            <person name="Davis J."/>
        </authorList>
    </citation>
    <scope>NUCLEOTIDE SEQUENCE</scope>
    <source>
        <strain evidence="2">G11</strain>
    </source>
</reference>
<comment type="caution">
    <text evidence="2">The sequence shown here is derived from an EMBL/GenBank/DDBJ whole genome shotgun (WGS) entry which is preliminary data.</text>
</comment>
<keyword evidence="1" id="KW-0812">Transmembrane</keyword>
<keyword evidence="1" id="KW-0472">Membrane</keyword>
<gene>
    <name evidence="2" type="ORF">CROQUDRAFT_535120</name>
</gene>
<feature type="transmembrane region" description="Helical" evidence="1">
    <location>
        <begin position="49"/>
        <end position="74"/>
    </location>
</feature>
<keyword evidence="3" id="KW-1185">Reference proteome</keyword>
<organism evidence="2 3">
    <name type="scientific">Cronartium quercuum f. sp. fusiforme G11</name>
    <dbReference type="NCBI Taxonomy" id="708437"/>
    <lineage>
        <taxon>Eukaryota</taxon>
        <taxon>Fungi</taxon>
        <taxon>Dikarya</taxon>
        <taxon>Basidiomycota</taxon>
        <taxon>Pucciniomycotina</taxon>
        <taxon>Pucciniomycetes</taxon>
        <taxon>Pucciniales</taxon>
        <taxon>Coleosporiaceae</taxon>
        <taxon>Cronartium</taxon>
    </lineage>
</organism>
<dbReference type="Proteomes" id="UP000886653">
    <property type="component" value="Unassembled WGS sequence"/>
</dbReference>
<accession>A0A9P6TBU6</accession>
<protein>
    <submittedName>
        <fullName evidence="2">Uncharacterized protein</fullName>
    </submittedName>
</protein>
<proteinExistence type="predicted"/>
<name>A0A9P6TBU6_9BASI</name>
<evidence type="ECO:0000256" key="1">
    <source>
        <dbReference type="SAM" id="Phobius"/>
    </source>
</evidence>
<keyword evidence="1" id="KW-1133">Transmembrane helix</keyword>
<dbReference type="EMBL" id="MU167266">
    <property type="protein sequence ID" value="KAG0146049.1"/>
    <property type="molecule type" value="Genomic_DNA"/>
</dbReference>
<dbReference type="AlphaFoldDB" id="A0A9P6TBU6"/>
<evidence type="ECO:0000313" key="3">
    <source>
        <dbReference type="Proteomes" id="UP000886653"/>
    </source>
</evidence>